<accession>A0A7X5YDN4</accession>
<proteinExistence type="predicted"/>
<gene>
    <name evidence="1" type="ORF">GGR15_002839</name>
</gene>
<evidence type="ECO:0000313" key="2">
    <source>
        <dbReference type="Proteomes" id="UP000576368"/>
    </source>
</evidence>
<dbReference type="AlphaFoldDB" id="A0A7X5YDN4"/>
<dbReference type="Proteomes" id="UP000576368">
    <property type="component" value="Unassembled WGS sequence"/>
</dbReference>
<evidence type="ECO:0000313" key="1">
    <source>
        <dbReference type="EMBL" id="NJC19207.1"/>
    </source>
</evidence>
<sequence length="36" mass="4333">MKKILFCCTPKWNRVRFQQQMNYVNWVSTGLRGGEL</sequence>
<protein>
    <submittedName>
        <fullName evidence="1">Uncharacterized protein</fullName>
    </submittedName>
</protein>
<name>A0A7X5YDN4_9BACT</name>
<dbReference type="EMBL" id="JAATLI010000010">
    <property type="protein sequence ID" value="NJC19207.1"/>
    <property type="molecule type" value="Genomic_DNA"/>
</dbReference>
<comment type="caution">
    <text evidence="1">The sequence shown here is derived from an EMBL/GenBank/DDBJ whole genome shotgun (WGS) entry which is preliminary data.</text>
</comment>
<organism evidence="1 2">
    <name type="scientific">Butyricimonas paravirosa</name>
    <dbReference type="NCBI Taxonomy" id="1472417"/>
    <lineage>
        <taxon>Bacteria</taxon>
        <taxon>Pseudomonadati</taxon>
        <taxon>Bacteroidota</taxon>
        <taxon>Bacteroidia</taxon>
        <taxon>Bacteroidales</taxon>
        <taxon>Odoribacteraceae</taxon>
        <taxon>Butyricimonas</taxon>
    </lineage>
</organism>
<reference evidence="1 2" key="1">
    <citation type="submission" date="2020-03" db="EMBL/GenBank/DDBJ databases">
        <title>Genomic Encyclopedia of Type Strains, Phase IV (KMG-IV): sequencing the most valuable type-strain genomes for metagenomic binning, comparative biology and taxonomic classification.</title>
        <authorList>
            <person name="Goeker M."/>
        </authorList>
    </citation>
    <scope>NUCLEOTIDE SEQUENCE [LARGE SCALE GENOMIC DNA]</scope>
    <source>
        <strain evidence="1 2">DSM 105722</strain>
    </source>
</reference>